<dbReference type="PANTHER" id="PTHR30419:SF8">
    <property type="entry name" value="NITROGEN ASSIMILATION TRANSCRIPTIONAL ACTIVATOR-RELATED"/>
    <property type="match status" value="1"/>
</dbReference>
<dbReference type="InterPro" id="IPR036390">
    <property type="entry name" value="WH_DNA-bd_sf"/>
</dbReference>
<evidence type="ECO:0000313" key="6">
    <source>
        <dbReference type="EMBL" id="MBL0419032.1"/>
    </source>
</evidence>
<evidence type="ECO:0000256" key="1">
    <source>
        <dbReference type="ARBA" id="ARBA00009437"/>
    </source>
</evidence>
<keyword evidence="3" id="KW-0238">DNA-binding</keyword>
<dbReference type="InterPro" id="IPR036388">
    <property type="entry name" value="WH-like_DNA-bd_sf"/>
</dbReference>
<evidence type="ECO:0000256" key="4">
    <source>
        <dbReference type="ARBA" id="ARBA00023163"/>
    </source>
</evidence>
<dbReference type="PANTHER" id="PTHR30419">
    <property type="entry name" value="HTH-TYPE TRANSCRIPTIONAL REGULATOR YBHD"/>
    <property type="match status" value="1"/>
</dbReference>
<name>A0A937D378_9BURK</name>
<accession>A0A937D378</accession>
<keyword evidence="2" id="KW-0805">Transcription regulation</keyword>
<evidence type="ECO:0000256" key="2">
    <source>
        <dbReference type="ARBA" id="ARBA00023015"/>
    </source>
</evidence>
<evidence type="ECO:0000256" key="3">
    <source>
        <dbReference type="ARBA" id="ARBA00023125"/>
    </source>
</evidence>
<gene>
    <name evidence="6" type="ORF">JI739_01610</name>
</gene>
<dbReference type="SUPFAM" id="SSF46785">
    <property type="entry name" value="Winged helix' DNA-binding domain"/>
    <property type="match status" value="1"/>
</dbReference>
<dbReference type="InterPro" id="IPR000847">
    <property type="entry name" value="LysR_HTH_N"/>
</dbReference>
<proteinExistence type="inferred from homology"/>
<dbReference type="Gene3D" id="1.10.10.10">
    <property type="entry name" value="Winged helix-like DNA-binding domain superfamily/Winged helix DNA-binding domain"/>
    <property type="match status" value="1"/>
</dbReference>
<comment type="similarity">
    <text evidence="1">Belongs to the LysR transcriptional regulatory family.</text>
</comment>
<dbReference type="Pfam" id="PF00126">
    <property type="entry name" value="HTH_1"/>
    <property type="match status" value="1"/>
</dbReference>
<dbReference type="InterPro" id="IPR005119">
    <property type="entry name" value="LysR_subst-bd"/>
</dbReference>
<dbReference type="Pfam" id="PF03466">
    <property type="entry name" value="LysR_substrate"/>
    <property type="match status" value="1"/>
</dbReference>
<dbReference type="Gene3D" id="3.40.190.290">
    <property type="match status" value="1"/>
</dbReference>
<dbReference type="GO" id="GO:0003677">
    <property type="term" value="F:DNA binding"/>
    <property type="evidence" value="ECO:0007669"/>
    <property type="project" value="UniProtKB-KW"/>
</dbReference>
<evidence type="ECO:0000313" key="7">
    <source>
        <dbReference type="Proteomes" id="UP000613011"/>
    </source>
</evidence>
<dbReference type="PROSITE" id="PS50931">
    <property type="entry name" value="HTH_LYSR"/>
    <property type="match status" value="1"/>
</dbReference>
<dbReference type="RefSeq" id="WP_201682090.1">
    <property type="nucleotide sequence ID" value="NZ_JAEQNA010000001.1"/>
</dbReference>
<reference evidence="6" key="1">
    <citation type="submission" date="2021-01" db="EMBL/GenBank/DDBJ databases">
        <title>Ramlibacter sp. strain AW1 16S ribosomal RNA gene Genome sequencing and assembly.</title>
        <authorList>
            <person name="Kang M."/>
        </authorList>
    </citation>
    <scope>NUCLEOTIDE SEQUENCE</scope>
    <source>
        <strain evidence="6">AW1</strain>
    </source>
</reference>
<protein>
    <submittedName>
        <fullName evidence="6">LysR family transcriptional regulator</fullName>
    </submittedName>
</protein>
<dbReference type="GO" id="GO:0003700">
    <property type="term" value="F:DNA-binding transcription factor activity"/>
    <property type="evidence" value="ECO:0007669"/>
    <property type="project" value="InterPro"/>
</dbReference>
<sequence length="307" mass="33403">MAAPLEQRIRLPQLRLLVAIAETGSVQRAAEALHVTQPAATKMLRLLEAVVGDALVQRGSSGSFLTPLGEILVKRARLVLAELRNAEEELGLWHAGAAGHVTIGSLPVATPMLVPAALRQMELAAPLVSATVIEGSSDAMFRELKAGTLDLLVGRFYSGQDADLSTETLYESVFRLGVRAGHPLAGRTRLDWEEVLAYPWILPPGGVRTRPALDDMFKRARVRTPDVRVETASWLVMRSLMLSSDVICPMPVEVFLQDAKLGLARLLPFELDLKLPPVGVVWLTQHAPSPAARVFIEQLRAVSLRAV</sequence>
<dbReference type="AlphaFoldDB" id="A0A937D378"/>
<evidence type="ECO:0000259" key="5">
    <source>
        <dbReference type="PROSITE" id="PS50931"/>
    </source>
</evidence>
<feature type="domain" description="HTH lysR-type" evidence="5">
    <location>
        <begin position="9"/>
        <end position="66"/>
    </location>
</feature>
<dbReference type="SUPFAM" id="SSF53850">
    <property type="entry name" value="Periplasmic binding protein-like II"/>
    <property type="match status" value="1"/>
</dbReference>
<dbReference type="EMBL" id="JAEQNA010000001">
    <property type="protein sequence ID" value="MBL0419032.1"/>
    <property type="molecule type" value="Genomic_DNA"/>
</dbReference>
<organism evidence="6 7">
    <name type="scientific">Ramlibacter aurantiacus</name>
    <dbReference type="NCBI Taxonomy" id="2801330"/>
    <lineage>
        <taxon>Bacteria</taxon>
        <taxon>Pseudomonadati</taxon>
        <taxon>Pseudomonadota</taxon>
        <taxon>Betaproteobacteria</taxon>
        <taxon>Burkholderiales</taxon>
        <taxon>Comamonadaceae</taxon>
        <taxon>Ramlibacter</taxon>
    </lineage>
</organism>
<dbReference type="GO" id="GO:0005829">
    <property type="term" value="C:cytosol"/>
    <property type="evidence" value="ECO:0007669"/>
    <property type="project" value="TreeGrafter"/>
</dbReference>
<dbReference type="InterPro" id="IPR050950">
    <property type="entry name" value="HTH-type_LysR_regulators"/>
</dbReference>
<dbReference type="PRINTS" id="PR00039">
    <property type="entry name" value="HTHLYSR"/>
</dbReference>
<dbReference type="Proteomes" id="UP000613011">
    <property type="component" value="Unassembled WGS sequence"/>
</dbReference>
<keyword evidence="4" id="KW-0804">Transcription</keyword>
<comment type="caution">
    <text evidence="6">The sequence shown here is derived from an EMBL/GenBank/DDBJ whole genome shotgun (WGS) entry which is preliminary data.</text>
</comment>
<keyword evidence="7" id="KW-1185">Reference proteome</keyword>